<keyword evidence="1" id="KW-1133">Transmembrane helix</keyword>
<feature type="transmembrane region" description="Helical" evidence="1">
    <location>
        <begin position="271"/>
        <end position="289"/>
    </location>
</feature>
<keyword evidence="1" id="KW-0812">Transmembrane</keyword>
<organism evidence="2">
    <name type="scientific">Pithovirus LCPAC202</name>
    <dbReference type="NCBI Taxonomy" id="2506592"/>
    <lineage>
        <taxon>Viruses</taxon>
        <taxon>Pithoviruses</taxon>
    </lineage>
</organism>
<dbReference type="EMBL" id="MK500509">
    <property type="protein sequence ID" value="QBK91059.1"/>
    <property type="molecule type" value="Genomic_DNA"/>
</dbReference>
<accession>A0A481Z7E5</accession>
<reference evidence="2" key="1">
    <citation type="journal article" date="2019" name="MBio">
        <title>Virus Genomes from Deep Sea Sediments Expand the Ocean Megavirome and Support Independent Origins of Viral Gigantism.</title>
        <authorList>
            <person name="Backstrom D."/>
            <person name="Yutin N."/>
            <person name="Jorgensen S.L."/>
            <person name="Dharamshi J."/>
            <person name="Homa F."/>
            <person name="Zaremba-Niedwiedzka K."/>
            <person name="Spang A."/>
            <person name="Wolf Y.I."/>
            <person name="Koonin E.V."/>
            <person name="Ettema T.J."/>
        </authorList>
    </citation>
    <scope>NUCLEOTIDE SEQUENCE</scope>
</reference>
<proteinExistence type="predicted"/>
<evidence type="ECO:0000313" key="2">
    <source>
        <dbReference type="EMBL" id="QBK91059.1"/>
    </source>
</evidence>
<keyword evidence="1" id="KW-0472">Membrane</keyword>
<name>A0A481Z7E5_9VIRU</name>
<evidence type="ECO:0000256" key="1">
    <source>
        <dbReference type="SAM" id="Phobius"/>
    </source>
</evidence>
<sequence length="293" mass="33615">MFHQQNKTANHEPARINLSEIGHAIDRLSLHQNITVIDAMKDDKLKESYEMIQTVAAKFYGTQHYQQLIVEPIMKKTVISLNPGTIGQFLFGGMRPEYGMTTLECSPIGIGAIPPNGDKNGESSPPVCQQQVWYYQNKEYRRLTDDVTRAKIADIYVPISFNGLSDEDIKKLSDSGVLQVNIYTLIKDEKTKEEISIKRTKTILLQETKSNKLGKHLIKENEHIISRHQFNLFQSKLQDVLADKEKLTEIVNMFRGLGSKNGSRYPGDHQWVWVMLIFFFIIIVAWLGYNIKK</sequence>
<gene>
    <name evidence="2" type="ORF">LCPAC202_00330</name>
</gene>
<protein>
    <submittedName>
        <fullName evidence="2">Uncharacterized protein</fullName>
    </submittedName>
</protein>